<dbReference type="Proteomes" id="UP000218811">
    <property type="component" value="Unassembled WGS sequence"/>
</dbReference>
<sequence length="164" mass="18383">MIASQPKALLMHVAKTDLVSRVELAKVTRLGLMPLEKVQLSKTVCLNYSMGILSLNAHYGASARYGTYSSSLESGIMDKTPEPLRYYQTNIVKKMLKHYRALPDGASDDEVMRLSGEIVWPLGENRAFWALRVPLFKPDQADVARQRSDTIDAEIKYVEANGNH</sequence>
<evidence type="ECO:0000313" key="2">
    <source>
        <dbReference type="Proteomes" id="UP000218811"/>
    </source>
</evidence>
<accession>A0A2H3JE45</accession>
<dbReference type="OrthoDB" id="6846267at2759"/>
<dbReference type="AlphaFoldDB" id="A0A2H3JE45"/>
<gene>
    <name evidence="1" type="ORF">WOLCODRAFT_19682</name>
</gene>
<organism evidence="1 2">
    <name type="scientific">Wolfiporia cocos (strain MD-104)</name>
    <name type="common">Brown rot fungus</name>
    <dbReference type="NCBI Taxonomy" id="742152"/>
    <lineage>
        <taxon>Eukaryota</taxon>
        <taxon>Fungi</taxon>
        <taxon>Dikarya</taxon>
        <taxon>Basidiomycota</taxon>
        <taxon>Agaricomycotina</taxon>
        <taxon>Agaricomycetes</taxon>
        <taxon>Polyporales</taxon>
        <taxon>Phaeolaceae</taxon>
        <taxon>Wolfiporia</taxon>
    </lineage>
</organism>
<keyword evidence="2" id="KW-1185">Reference proteome</keyword>
<reference evidence="1 2" key="1">
    <citation type="journal article" date="2012" name="Science">
        <title>The Paleozoic origin of enzymatic lignin decomposition reconstructed from 31 fungal genomes.</title>
        <authorList>
            <person name="Floudas D."/>
            <person name="Binder M."/>
            <person name="Riley R."/>
            <person name="Barry K."/>
            <person name="Blanchette R.A."/>
            <person name="Henrissat B."/>
            <person name="Martinez A.T."/>
            <person name="Otillar R."/>
            <person name="Spatafora J.W."/>
            <person name="Yadav J.S."/>
            <person name="Aerts A."/>
            <person name="Benoit I."/>
            <person name="Boyd A."/>
            <person name="Carlson A."/>
            <person name="Copeland A."/>
            <person name="Coutinho P.M."/>
            <person name="de Vries R.P."/>
            <person name="Ferreira P."/>
            <person name="Findley K."/>
            <person name="Foster B."/>
            <person name="Gaskell J."/>
            <person name="Glotzer D."/>
            <person name="Gorecki P."/>
            <person name="Heitman J."/>
            <person name="Hesse C."/>
            <person name="Hori C."/>
            <person name="Igarashi K."/>
            <person name="Jurgens J.A."/>
            <person name="Kallen N."/>
            <person name="Kersten P."/>
            <person name="Kohler A."/>
            <person name="Kuees U."/>
            <person name="Kumar T.K.A."/>
            <person name="Kuo A."/>
            <person name="LaButti K."/>
            <person name="Larrondo L.F."/>
            <person name="Lindquist E."/>
            <person name="Ling A."/>
            <person name="Lombard V."/>
            <person name="Lucas S."/>
            <person name="Lundell T."/>
            <person name="Martin R."/>
            <person name="McLaughlin D.J."/>
            <person name="Morgenstern I."/>
            <person name="Morin E."/>
            <person name="Murat C."/>
            <person name="Nagy L.G."/>
            <person name="Nolan M."/>
            <person name="Ohm R.A."/>
            <person name="Patyshakuliyeva A."/>
            <person name="Rokas A."/>
            <person name="Ruiz-Duenas F.J."/>
            <person name="Sabat G."/>
            <person name="Salamov A."/>
            <person name="Samejima M."/>
            <person name="Schmutz J."/>
            <person name="Slot J.C."/>
            <person name="St John F."/>
            <person name="Stenlid J."/>
            <person name="Sun H."/>
            <person name="Sun S."/>
            <person name="Syed K."/>
            <person name="Tsang A."/>
            <person name="Wiebenga A."/>
            <person name="Young D."/>
            <person name="Pisabarro A."/>
            <person name="Eastwood D.C."/>
            <person name="Martin F."/>
            <person name="Cullen D."/>
            <person name="Grigoriev I.V."/>
            <person name="Hibbett D.S."/>
        </authorList>
    </citation>
    <scope>NUCLEOTIDE SEQUENCE [LARGE SCALE GENOMIC DNA]</scope>
    <source>
        <strain evidence="1 2">MD-104</strain>
    </source>
</reference>
<name>A0A2H3JE45_WOLCO</name>
<evidence type="ECO:0000313" key="1">
    <source>
        <dbReference type="EMBL" id="PCH34964.1"/>
    </source>
</evidence>
<proteinExistence type="predicted"/>
<dbReference type="EMBL" id="KB467843">
    <property type="protein sequence ID" value="PCH34964.1"/>
    <property type="molecule type" value="Genomic_DNA"/>
</dbReference>
<protein>
    <submittedName>
        <fullName evidence="1">Uncharacterized protein</fullName>
    </submittedName>
</protein>